<gene>
    <name evidence="1" type="ORF">JKIAZH3_G6135</name>
</gene>
<protein>
    <submittedName>
        <fullName evidence="1">Uncharacterized protein</fullName>
    </submittedName>
</protein>
<dbReference type="EMBL" id="CAJHJG010005405">
    <property type="protein sequence ID" value="CAD6949972.1"/>
    <property type="molecule type" value="Genomic_DNA"/>
</dbReference>
<dbReference type="Proteomes" id="UP000836402">
    <property type="component" value="Unassembled WGS sequence"/>
</dbReference>
<keyword evidence="2" id="KW-1185">Reference proteome</keyword>
<comment type="caution">
    <text evidence="1">The sequence shown here is derived from an EMBL/GenBank/DDBJ whole genome shotgun (WGS) entry which is preliminary data.</text>
</comment>
<name>A0ABN7J6U0_9BASI</name>
<reference evidence="1" key="1">
    <citation type="submission" date="2020-10" db="EMBL/GenBank/DDBJ databases">
        <authorList>
            <person name="Sedaghatjoo S."/>
        </authorList>
    </citation>
    <scope>NUCLEOTIDE SEQUENCE</scope>
    <source>
        <strain evidence="1">AZH3</strain>
    </source>
</reference>
<proteinExistence type="predicted"/>
<evidence type="ECO:0000313" key="2">
    <source>
        <dbReference type="Proteomes" id="UP000836402"/>
    </source>
</evidence>
<accession>A0ABN7J6U0</accession>
<sequence length="105" mass="11255">MSNCTSTLQHPPAFFLGSSPYSHGSAELHQAAQSAASARARYWFLPAYQGCISISAQNYGKARSATVGPLIVVRLLVLPSCRYEPGQAILLASLPHPPIHTCAIY</sequence>
<evidence type="ECO:0000313" key="1">
    <source>
        <dbReference type="EMBL" id="CAD6949972.1"/>
    </source>
</evidence>
<organism evidence="1 2">
    <name type="scientific">Tilletia caries</name>
    <name type="common">wheat bunt fungus</name>
    <dbReference type="NCBI Taxonomy" id="13290"/>
    <lineage>
        <taxon>Eukaryota</taxon>
        <taxon>Fungi</taxon>
        <taxon>Dikarya</taxon>
        <taxon>Basidiomycota</taxon>
        <taxon>Ustilaginomycotina</taxon>
        <taxon>Exobasidiomycetes</taxon>
        <taxon>Tilletiales</taxon>
        <taxon>Tilletiaceae</taxon>
        <taxon>Tilletia</taxon>
    </lineage>
</organism>